<dbReference type="InterPro" id="IPR036676">
    <property type="entry name" value="PurM-like_C_sf"/>
</dbReference>
<name>J9FZ61_9ZZZZ</name>
<reference evidence="1" key="1">
    <citation type="journal article" date="2012" name="PLoS ONE">
        <title>Gene sets for utilization of primary and secondary nutrition supplies in the distal gut of endangered iberian lynx.</title>
        <authorList>
            <person name="Alcaide M."/>
            <person name="Messina E."/>
            <person name="Richter M."/>
            <person name="Bargiela R."/>
            <person name="Peplies J."/>
            <person name="Huws S.A."/>
            <person name="Newbold C.J."/>
            <person name="Golyshin P.N."/>
            <person name="Simon M.A."/>
            <person name="Lopez G."/>
            <person name="Yakimov M.M."/>
            <person name="Ferrer M."/>
        </authorList>
    </citation>
    <scope>NUCLEOTIDE SEQUENCE</scope>
</reference>
<evidence type="ECO:0000313" key="1">
    <source>
        <dbReference type="EMBL" id="EJX00267.1"/>
    </source>
</evidence>
<dbReference type="GO" id="GO:0004642">
    <property type="term" value="F:phosphoribosylformylglycinamidine synthase activity"/>
    <property type="evidence" value="ECO:0007669"/>
    <property type="project" value="TreeGrafter"/>
</dbReference>
<proteinExistence type="predicted"/>
<accession>J9FZ61</accession>
<dbReference type="FunFam" id="3.40.50.880:FF:000055">
    <property type="entry name" value="Phosphoribosylformylglycinamidine synthase"/>
    <property type="match status" value="1"/>
</dbReference>
<dbReference type="GO" id="GO:0006164">
    <property type="term" value="P:purine nucleotide biosynthetic process"/>
    <property type="evidence" value="ECO:0007669"/>
    <property type="project" value="TreeGrafter"/>
</dbReference>
<dbReference type="GO" id="GO:0005737">
    <property type="term" value="C:cytoplasm"/>
    <property type="evidence" value="ECO:0007669"/>
    <property type="project" value="TreeGrafter"/>
</dbReference>
<dbReference type="SMART" id="SM01211">
    <property type="entry name" value="GATase_5"/>
    <property type="match status" value="1"/>
</dbReference>
<dbReference type="CDD" id="cd01740">
    <property type="entry name" value="GATase1_FGAR_AT"/>
    <property type="match status" value="1"/>
</dbReference>
<protein>
    <submittedName>
        <fullName evidence="1">Phosphoribosylformylglycinamidine synthase</fullName>
    </submittedName>
</protein>
<dbReference type="EMBL" id="AMCI01003449">
    <property type="protein sequence ID" value="EJX00267.1"/>
    <property type="molecule type" value="Genomic_DNA"/>
</dbReference>
<gene>
    <name evidence="1" type="ORF">EVA_11627</name>
</gene>
<dbReference type="InterPro" id="IPR029062">
    <property type="entry name" value="Class_I_gatase-like"/>
</dbReference>
<dbReference type="SUPFAM" id="SSF56042">
    <property type="entry name" value="PurM C-terminal domain-like"/>
    <property type="match status" value="1"/>
</dbReference>
<comment type="caution">
    <text evidence="1">The sequence shown here is derived from an EMBL/GenBank/DDBJ whole genome shotgun (WGS) entry which is preliminary data.</text>
</comment>
<dbReference type="PANTHER" id="PTHR10099:SF1">
    <property type="entry name" value="PHOSPHORIBOSYLFORMYLGLYCINAMIDINE SYNTHASE"/>
    <property type="match status" value="1"/>
</dbReference>
<dbReference type="AlphaFoldDB" id="J9FZ61"/>
<feature type="non-terminal residue" evidence="1">
    <location>
        <position position="1"/>
    </location>
</feature>
<dbReference type="PROSITE" id="PS51273">
    <property type="entry name" value="GATASE_TYPE_1"/>
    <property type="match status" value="1"/>
</dbReference>
<sequence>GIIVQVKDKKAFEKLMEEAGVGCAIIARPTDERHILVSKDGIQYHFGIDYMRDVWYESSYKLDVKQSGNVCAGNRFENYKMQPIEYKFHKDFTGKLSQYGLSADRREASGIKAAVIREKGTQCERETAYALYLAGFDVKDVHMTDLASGRETLEDVNFIVFCGGFSNSDVLGSAKGWAGGFLFNEKAKKAIDNYYAREDTLSMGICNGCQLMAELGLVYPEHEKKHKMVHNDSHKFESNFVSLEIPKNNSVMFGSLSGTKLGVWIAHGEGKFEFPYEEKEYNIIAKYNYDGYPANPNGSPWSVAGVCSKNGRHLAMMPHPERAIF</sequence>
<dbReference type="Gene3D" id="3.40.50.880">
    <property type="match status" value="1"/>
</dbReference>
<dbReference type="SUPFAM" id="SSF52317">
    <property type="entry name" value="Class I glutamine amidotransferase-like"/>
    <property type="match status" value="1"/>
</dbReference>
<dbReference type="PANTHER" id="PTHR10099">
    <property type="entry name" value="PHOSPHORIBOSYLFORMYLGLYCINAMIDINE SYNTHASE"/>
    <property type="match status" value="1"/>
</dbReference>
<dbReference type="Pfam" id="PF13507">
    <property type="entry name" value="GATase_5"/>
    <property type="match status" value="1"/>
</dbReference>
<organism evidence="1">
    <name type="scientific">gut metagenome</name>
    <dbReference type="NCBI Taxonomy" id="749906"/>
    <lineage>
        <taxon>unclassified sequences</taxon>
        <taxon>metagenomes</taxon>
        <taxon>organismal metagenomes</taxon>
    </lineage>
</organism>
<feature type="non-terminal residue" evidence="1">
    <location>
        <position position="325"/>
    </location>
</feature>